<sequence length="125" mass="13589">MHTTLVHEETQDSITISKVNDGSKTAIFVVSGVVHNENDSVFNIVDVSELSGNPTNIRLDSLTFAVESGLRAIVCYRNQPYTIPFEGRGKMDLETVGGLFGHEINLVLKGTGAFFMVLDVSKMGV</sequence>
<evidence type="ECO:0000313" key="1">
    <source>
        <dbReference type="EMBL" id="CAB4132824.1"/>
    </source>
</evidence>
<reference evidence="1" key="1">
    <citation type="submission" date="2020-04" db="EMBL/GenBank/DDBJ databases">
        <authorList>
            <person name="Chiriac C."/>
            <person name="Salcher M."/>
            <person name="Ghai R."/>
            <person name="Kavagutti S V."/>
        </authorList>
    </citation>
    <scope>NUCLEOTIDE SEQUENCE</scope>
</reference>
<name>A0A6J5LE12_9CAUD</name>
<gene>
    <name evidence="1" type="ORF">UFOVP252_6</name>
</gene>
<protein>
    <submittedName>
        <fullName evidence="1">Uncharacterized protein</fullName>
    </submittedName>
</protein>
<proteinExistence type="predicted"/>
<organism evidence="1">
    <name type="scientific">uncultured Caudovirales phage</name>
    <dbReference type="NCBI Taxonomy" id="2100421"/>
    <lineage>
        <taxon>Viruses</taxon>
        <taxon>Duplodnaviria</taxon>
        <taxon>Heunggongvirae</taxon>
        <taxon>Uroviricota</taxon>
        <taxon>Caudoviricetes</taxon>
        <taxon>Peduoviridae</taxon>
        <taxon>Maltschvirus</taxon>
        <taxon>Maltschvirus maltsch</taxon>
    </lineage>
</organism>
<dbReference type="EMBL" id="LR796273">
    <property type="protein sequence ID" value="CAB4132824.1"/>
    <property type="molecule type" value="Genomic_DNA"/>
</dbReference>
<accession>A0A6J5LE12</accession>